<comment type="subcellular location">
    <subcellularLocation>
        <location evidence="1">Nucleus</location>
    </subcellularLocation>
</comment>
<dbReference type="RefSeq" id="XP_014756175.1">
    <property type="nucleotide sequence ID" value="XM_014900689.2"/>
</dbReference>
<evidence type="ECO:0000256" key="7">
    <source>
        <dbReference type="SAM" id="MobiDB-lite"/>
    </source>
</evidence>
<dbReference type="InterPro" id="IPR050568">
    <property type="entry name" value="Transcr_DNA_Rep_Reg"/>
</dbReference>
<dbReference type="Pfam" id="PF00125">
    <property type="entry name" value="Histone"/>
    <property type="match status" value="1"/>
</dbReference>
<dbReference type="GO" id="GO:0000981">
    <property type="term" value="F:DNA-binding transcription factor activity, RNA polymerase II-specific"/>
    <property type="evidence" value="ECO:0000318"/>
    <property type="project" value="GO_Central"/>
</dbReference>
<evidence type="ECO:0000256" key="5">
    <source>
        <dbReference type="ARBA" id="ARBA00023242"/>
    </source>
</evidence>
<dbReference type="AlphaFoldDB" id="I1I1W3"/>
<dbReference type="HOGENOM" id="CLU_045277_0_0_1"/>
<dbReference type="GeneID" id="100825213"/>
<dbReference type="EMBL" id="CM000882">
    <property type="protein sequence ID" value="KQJ95562.1"/>
    <property type="molecule type" value="Genomic_DNA"/>
</dbReference>
<dbReference type="GO" id="GO:0006357">
    <property type="term" value="P:regulation of transcription by RNA polymerase II"/>
    <property type="evidence" value="ECO:0000318"/>
    <property type="project" value="GO_Central"/>
</dbReference>
<sequence length="223" mass="24833">MDQHSQTKVEDVVMVSGAPSAGTAFPAGSNGGPVVYAAAPLQQQLPLQQKQEVQQQLQTFWADRKTEIEQITDCKTHSLPLARIKKIMKADEDVQMIAGEAPAVFAKACEMFILELTLRSWLQTRENNRNTLQKNDIATVVSRNDDFDFLVDVMQENGAVLPPVTLQTMVPGMGIPFGMYGNQLPTAFAWPQPEQQPPYNGEQQQEEEEEEEEEPPYNGGQDV</sequence>
<dbReference type="PANTHER" id="PTHR10252:SF150">
    <property type="entry name" value="OS09G0480700 PROTEIN"/>
    <property type="match status" value="1"/>
</dbReference>
<feature type="region of interest" description="Disordered" evidence="7">
    <location>
        <begin position="188"/>
        <end position="223"/>
    </location>
</feature>
<dbReference type="Gramene" id="PNT66867">
    <property type="protein sequence ID" value="PNT66867"/>
    <property type="gene ID" value="BRADI_3g17790v3"/>
</dbReference>
<keyword evidence="4" id="KW-0804">Transcription</keyword>
<proteinExistence type="inferred from homology"/>
<dbReference type="EMBL" id="CM000882">
    <property type="protein sequence ID" value="PNT66867.1"/>
    <property type="molecule type" value="Genomic_DNA"/>
</dbReference>
<protein>
    <recommendedName>
        <fullName evidence="8">Core Histone H2A/H2B/H3 domain-containing protein</fullName>
    </recommendedName>
</protein>
<feature type="domain" description="Core Histone H2A/H2B/H3" evidence="8">
    <location>
        <begin position="64"/>
        <end position="141"/>
    </location>
</feature>
<evidence type="ECO:0000256" key="4">
    <source>
        <dbReference type="ARBA" id="ARBA00023163"/>
    </source>
</evidence>
<evidence type="ECO:0000313" key="9">
    <source>
        <dbReference type="EMBL" id="KQJ95562.1"/>
    </source>
</evidence>
<gene>
    <name evidence="10" type="primary">LOC100825213</name>
    <name evidence="9" type="ORF">BRADI_3g17790v3</name>
</gene>
<dbReference type="GO" id="GO:0046982">
    <property type="term" value="F:protein heterodimerization activity"/>
    <property type="evidence" value="ECO:0007669"/>
    <property type="project" value="InterPro"/>
</dbReference>
<dbReference type="PANTHER" id="PTHR10252">
    <property type="entry name" value="HISTONE-LIKE TRANSCRIPTION FACTOR CCAAT-RELATED"/>
    <property type="match status" value="1"/>
</dbReference>
<dbReference type="OrthoDB" id="1272441at2759"/>
<organism evidence="10">
    <name type="scientific">Brachypodium distachyon</name>
    <name type="common">Purple false brome</name>
    <name type="synonym">Trachynia distachya</name>
    <dbReference type="NCBI Taxonomy" id="15368"/>
    <lineage>
        <taxon>Eukaryota</taxon>
        <taxon>Viridiplantae</taxon>
        <taxon>Streptophyta</taxon>
        <taxon>Embryophyta</taxon>
        <taxon>Tracheophyta</taxon>
        <taxon>Spermatophyta</taxon>
        <taxon>Magnoliopsida</taxon>
        <taxon>Liliopsida</taxon>
        <taxon>Poales</taxon>
        <taxon>Poaceae</taxon>
        <taxon>BOP clade</taxon>
        <taxon>Pooideae</taxon>
        <taxon>Stipodae</taxon>
        <taxon>Brachypodieae</taxon>
        <taxon>Brachypodium</taxon>
    </lineage>
</organism>
<evidence type="ECO:0000259" key="8">
    <source>
        <dbReference type="Pfam" id="PF00125"/>
    </source>
</evidence>
<evidence type="ECO:0000256" key="3">
    <source>
        <dbReference type="ARBA" id="ARBA00023125"/>
    </source>
</evidence>
<reference evidence="9" key="2">
    <citation type="submission" date="2017-06" db="EMBL/GenBank/DDBJ databases">
        <title>WGS assembly of Brachypodium distachyon.</title>
        <authorList>
            <consortium name="The International Brachypodium Initiative"/>
            <person name="Lucas S."/>
            <person name="Harmon-Smith M."/>
            <person name="Lail K."/>
            <person name="Tice H."/>
            <person name="Grimwood J."/>
            <person name="Bruce D."/>
            <person name="Barry K."/>
            <person name="Shu S."/>
            <person name="Lindquist E."/>
            <person name="Wang M."/>
            <person name="Pitluck S."/>
            <person name="Vogel J.P."/>
            <person name="Garvin D.F."/>
            <person name="Mockler T.C."/>
            <person name="Schmutz J."/>
            <person name="Rokhsar D."/>
            <person name="Bevan M.W."/>
        </authorList>
    </citation>
    <scope>NUCLEOTIDE SEQUENCE</scope>
    <source>
        <strain evidence="9">Bd21</strain>
    </source>
</reference>
<keyword evidence="3" id="KW-0238">DNA-binding</keyword>
<evidence type="ECO:0000256" key="6">
    <source>
        <dbReference type="ARBA" id="ARBA00038129"/>
    </source>
</evidence>
<reference evidence="10" key="3">
    <citation type="submission" date="2018-08" db="UniProtKB">
        <authorList>
            <consortium name="EnsemblPlants"/>
        </authorList>
    </citation>
    <scope>IDENTIFICATION</scope>
    <source>
        <strain evidence="10">cv. Bd21</strain>
    </source>
</reference>
<reference evidence="9 10" key="1">
    <citation type="journal article" date="2010" name="Nature">
        <title>Genome sequencing and analysis of the model grass Brachypodium distachyon.</title>
        <authorList>
            <consortium name="International Brachypodium Initiative"/>
        </authorList>
    </citation>
    <scope>NUCLEOTIDE SEQUENCE [LARGE SCALE GENOMIC DNA]</scope>
    <source>
        <strain evidence="9">Bd21</strain>
        <strain evidence="10">cv. Bd21</strain>
    </source>
</reference>
<name>I1I1W3_BRADI</name>
<feature type="compositionally biased region" description="Low complexity" evidence="7">
    <location>
        <begin position="191"/>
        <end position="203"/>
    </location>
</feature>
<accession>I1I1W3</accession>
<feature type="compositionally biased region" description="Acidic residues" evidence="7">
    <location>
        <begin position="204"/>
        <end position="215"/>
    </location>
</feature>
<dbReference type="STRING" id="15368.I1I1W3"/>
<dbReference type="InterPro" id="IPR009072">
    <property type="entry name" value="Histone-fold"/>
</dbReference>
<keyword evidence="11" id="KW-1185">Reference proteome</keyword>
<dbReference type="SUPFAM" id="SSF47113">
    <property type="entry name" value="Histone-fold"/>
    <property type="match status" value="1"/>
</dbReference>
<dbReference type="EnsemblPlants" id="PNT66867">
    <property type="protein sequence ID" value="PNT66867"/>
    <property type="gene ID" value="BRADI_3g17790v3"/>
</dbReference>
<keyword evidence="2" id="KW-0805">Transcription regulation</keyword>
<keyword evidence="5" id="KW-0539">Nucleus</keyword>
<dbReference type="Proteomes" id="UP000008810">
    <property type="component" value="Chromosome 3"/>
</dbReference>
<dbReference type="InterPro" id="IPR007125">
    <property type="entry name" value="H2A/H2B/H3"/>
</dbReference>
<dbReference type="eggNOG" id="KOG1657">
    <property type="taxonomic scope" value="Eukaryota"/>
</dbReference>
<dbReference type="Gramene" id="KQJ95562">
    <property type="protein sequence ID" value="KQJ95562"/>
    <property type="gene ID" value="BRADI_3g17790v3"/>
</dbReference>
<dbReference type="GO" id="GO:0003677">
    <property type="term" value="F:DNA binding"/>
    <property type="evidence" value="ECO:0007669"/>
    <property type="project" value="UniProtKB-KW"/>
</dbReference>
<evidence type="ECO:0000256" key="2">
    <source>
        <dbReference type="ARBA" id="ARBA00023015"/>
    </source>
</evidence>
<evidence type="ECO:0000313" key="11">
    <source>
        <dbReference type="Proteomes" id="UP000008810"/>
    </source>
</evidence>
<dbReference type="Gene3D" id="1.10.20.10">
    <property type="entry name" value="Histone, subunit A"/>
    <property type="match status" value="1"/>
</dbReference>
<dbReference type="EnsemblPlants" id="KQJ95562">
    <property type="protein sequence ID" value="KQJ95562"/>
    <property type="gene ID" value="BRADI_3g17790v3"/>
</dbReference>
<comment type="similarity">
    <text evidence="6">Belongs to the NFYC/HAP5 subunit family.</text>
</comment>
<dbReference type="GO" id="GO:0005634">
    <property type="term" value="C:nucleus"/>
    <property type="evidence" value="ECO:0000318"/>
    <property type="project" value="GO_Central"/>
</dbReference>
<dbReference type="KEGG" id="bdi:100825213"/>
<evidence type="ECO:0000256" key="1">
    <source>
        <dbReference type="ARBA" id="ARBA00004123"/>
    </source>
</evidence>
<dbReference type="RefSeq" id="XP_003571523.1">
    <property type="nucleotide sequence ID" value="XM_003571475.4"/>
</dbReference>
<dbReference type="CDD" id="cd22908">
    <property type="entry name" value="HFD_NFYC-like"/>
    <property type="match status" value="1"/>
</dbReference>
<dbReference type="FunFam" id="1.10.20.10:FF:000006">
    <property type="entry name" value="Nuclear transcription factor Y subunit gamma"/>
    <property type="match status" value="1"/>
</dbReference>
<evidence type="ECO:0000313" key="10">
    <source>
        <dbReference type="EnsemblPlants" id="KQJ95562"/>
    </source>
</evidence>